<evidence type="ECO:0000313" key="2">
    <source>
        <dbReference type="EMBL" id="TYP95738.1"/>
    </source>
</evidence>
<dbReference type="EMBL" id="VNHX01000010">
    <property type="protein sequence ID" value="TYP95738.1"/>
    <property type="molecule type" value="Genomic_DNA"/>
</dbReference>
<keyword evidence="1" id="KW-0472">Membrane</keyword>
<accession>A0A5S5DK41</accession>
<dbReference type="OrthoDB" id="129082at2"/>
<keyword evidence="1" id="KW-0812">Transmembrane</keyword>
<keyword evidence="3" id="KW-1185">Reference proteome</keyword>
<protein>
    <recommendedName>
        <fullName evidence="4">SPW repeat-containing protein</fullName>
    </recommendedName>
</protein>
<sequence>MKRKIPTYIHAVLDYFLVFALFWGPSILKLDAYSLPAISSVASGGLVAALSILTRYEGGVIRVIPFTVHRQADIVFGLALILLSIYLFFASRPFVFHVIAGAAITLFALASKQNR</sequence>
<feature type="transmembrane region" description="Helical" evidence="1">
    <location>
        <begin position="7"/>
        <end position="27"/>
    </location>
</feature>
<name>A0A5S5DK41_9SPHI</name>
<evidence type="ECO:0008006" key="4">
    <source>
        <dbReference type="Google" id="ProtNLM"/>
    </source>
</evidence>
<feature type="transmembrane region" description="Helical" evidence="1">
    <location>
        <begin position="74"/>
        <end position="89"/>
    </location>
</feature>
<feature type="transmembrane region" description="Helical" evidence="1">
    <location>
        <begin position="33"/>
        <end position="53"/>
    </location>
</feature>
<proteinExistence type="predicted"/>
<keyword evidence="1" id="KW-1133">Transmembrane helix</keyword>
<evidence type="ECO:0000256" key="1">
    <source>
        <dbReference type="SAM" id="Phobius"/>
    </source>
</evidence>
<evidence type="ECO:0000313" key="3">
    <source>
        <dbReference type="Proteomes" id="UP000325105"/>
    </source>
</evidence>
<dbReference type="Proteomes" id="UP000325105">
    <property type="component" value="Unassembled WGS sequence"/>
</dbReference>
<dbReference type="AlphaFoldDB" id="A0A5S5DK41"/>
<organism evidence="2 3">
    <name type="scientific">Sphingobacterium allocomposti</name>
    <dbReference type="NCBI Taxonomy" id="415956"/>
    <lineage>
        <taxon>Bacteria</taxon>
        <taxon>Pseudomonadati</taxon>
        <taxon>Bacteroidota</taxon>
        <taxon>Sphingobacteriia</taxon>
        <taxon>Sphingobacteriales</taxon>
        <taxon>Sphingobacteriaceae</taxon>
        <taxon>Sphingobacterium</taxon>
    </lineage>
</organism>
<comment type="caution">
    <text evidence="2">The sequence shown here is derived from an EMBL/GenBank/DDBJ whole genome shotgun (WGS) entry which is preliminary data.</text>
</comment>
<dbReference type="RefSeq" id="WP_148908655.1">
    <property type="nucleotide sequence ID" value="NZ_VNHX01000010.1"/>
</dbReference>
<reference evidence="2 3" key="1">
    <citation type="submission" date="2019-07" db="EMBL/GenBank/DDBJ databases">
        <title>Genomic Encyclopedia of Archaeal and Bacterial Type Strains, Phase II (KMG-II): from individual species to whole genera.</title>
        <authorList>
            <person name="Goeker M."/>
        </authorList>
    </citation>
    <scope>NUCLEOTIDE SEQUENCE [LARGE SCALE GENOMIC DNA]</scope>
    <source>
        <strain evidence="2 3">DSM 18850</strain>
    </source>
</reference>
<gene>
    <name evidence="2" type="ORF">BC792_11066</name>
</gene>
<feature type="transmembrane region" description="Helical" evidence="1">
    <location>
        <begin position="95"/>
        <end position="111"/>
    </location>
</feature>